<dbReference type="EMBL" id="SZQL01000001">
    <property type="protein sequence ID" value="TKK71752.1"/>
    <property type="molecule type" value="Genomic_DNA"/>
</dbReference>
<reference evidence="1 2" key="1">
    <citation type="submission" date="2019-05" db="EMBL/GenBank/DDBJ databases">
        <title>Panacibacter sp. strain 17mud1-8 Genome sequencing and assembly.</title>
        <authorList>
            <person name="Chhetri G."/>
        </authorList>
    </citation>
    <scope>NUCLEOTIDE SEQUENCE [LARGE SCALE GENOMIC DNA]</scope>
    <source>
        <strain evidence="1 2">17mud1-8</strain>
    </source>
</reference>
<dbReference type="Proteomes" id="UP000305848">
    <property type="component" value="Unassembled WGS sequence"/>
</dbReference>
<organism evidence="1 2">
    <name type="scientific">Ilyomonas limi</name>
    <dbReference type="NCBI Taxonomy" id="2575867"/>
    <lineage>
        <taxon>Bacteria</taxon>
        <taxon>Pseudomonadati</taxon>
        <taxon>Bacteroidota</taxon>
        <taxon>Chitinophagia</taxon>
        <taxon>Chitinophagales</taxon>
        <taxon>Chitinophagaceae</taxon>
        <taxon>Ilyomonas</taxon>
    </lineage>
</organism>
<comment type="caution">
    <text evidence="1">The sequence shown here is derived from an EMBL/GenBank/DDBJ whole genome shotgun (WGS) entry which is preliminary data.</text>
</comment>
<sequence>MVAFFISVEQAKEYNGTFGVSLTSTPVRFSAFTRVLFTPQQKANLIAEVRSVVYISKIAGDIVQCTFNDKQ</sequence>
<dbReference type="AlphaFoldDB" id="A0A4U3L9J3"/>
<name>A0A4U3L9J3_9BACT</name>
<evidence type="ECO:0000313" key="2">
    <source>
        <dbReference type="Proteomes" id="UP000305848"/>
    </source>
</evidence>
<evidence type="ECO:0000313" key="1">
    <source>
        <dbReference type="EMBL" id="TKK71752.1"/>
    </source>
</evidence>
<dbReference type="RefSeq" id="WP_137259992.1">
    <property type="nucleotide sequence ID" value="NZ_SZQL01000001.1"/>
</dbReference>
<keyword evidence="2" id="KW-1185">Reference proteome</keyword>
<proteinExistence type="predicted"/>
<protein>
    <submittedName>
        <fullName evidence="1">Uncharacterized protein</fullName>
    </submittedName>
</protein>
<accession>A0A4U3L9J3</accession>
<gene>
    <name evidence="1" type="ORF">FC093_01645</name>
</gene>